<reference evidence="2" key="1">
    <citation type="journal article" date="2019" name="Int. J. Syst. Evol. Microbiol.">
        <title>The Global Catalogue of Microorganisms (GCM) 10K type strain sequencing project: providing services to taxonomists for standard genome sequencing and annotation.</title>
        <authorList>
            <consortium name="The Broad Institute Genomics Platform"/>
            <consortium name="The Broad Institute Genome Sequencing Center for Infectious Disease"/>
            <person name="Wu L."/>
            <person name="Ma J."/>
        </authorList>
    </citation>
    <scope>NUCLEOTIDE SEQUENCE [LARGE SCALE GENOMIC DNA]</scope>
    <source>
        <strain evidence="2">CGMCC 1.16855</strain>
    </source>
</reference>
<dbReference type="Proteomes" id="UP001595420">
    <property type="component" value="Unassembled WGS sequence"/>
</dbReference>
<comment type="caution">
    <text evidence="1">The sequence shown here is derived from an EMBL/GenBank/DDBJ whole genome shotgun (WGS) entry which is preliminary data.</text>
</comment>
<keyword evidence="2" id="KW-1185">Reference proteome</keyword>
<keyword evidence="1" id="KW-0378">Hydrolase</keyword>
<evidence type="ECO:0000313" key="1">
    <source>
        <dbReference type="EMBL" id="MFC2998587.1"/>
    </source>
</evidence>
<dbReference type="GO" id="GO:0016787">
    <property type="term" value="F:hydrolase activity"/>
    <property type="evidence" value="ECO:0007669"/>
    <property type="project" value="UniProtKB-KW"/>
</dbReference>
<gene>
    <name evidence="1" type="ORF">ACFOD3_01705</name>
</gene>
<dbReference type="RefSeq" id="WP_216834011.1">
    <property type="nucleotide sequence ID" value="NZ_JAFNJS010000001.1"/>
</dbReference>
<proteinExistence type="predicted"/>
<evidence type="ECO:0000313" key="2">
    <source>
        <dbReference type="Proteomes" id="UP001595420"/>
    </source>
</evidence>
<accession>A0ABV7BLT2</accession>
<organism evidence="1 2">
    <name type="scientific">Falsiroseomonas tokyonensis</name>
    <dbReference type="NCBI Taxonomy" id="430521"/>
    <lineage>
        <taxon>Bacteria</taxon>
        <taxon>Pseudomonadati</taxon>
        <taxon>Pseudomonadota</taxon>
        <taxon>Alphaproteobacteria</taxon>
        <taxon>Acetobacterales</taxon>
        <taxon>Roseomonadaceae</taxon>
        <taxon>Falsiroseomonas</taxon>
    </lineage>
</organism>
<dbReference type="EMBL" id="JBHRSB010000001">
    <property type="protein sequence ID" value="MFC2998587.1"/>
    <property type="molecule type" value="Genomic_DNA"/>
</dbReference>
<sequence length="218" mass="23763">MSGALAGLSLLIIGDSHFVYPGSLITHLHDQLRRDGATVATYSACGVGAGAWVVPRDVPCGTATRAGSGQIQTNRTNTARSFAIDELIQRHRPNVVIVGIGDTMGGYSQREMPRNWITEQVRTLTARFQATNMPCIWFGPTWGTEGGPFFKTFARAKELSDYLSTQVAPCAYIDSTTFARPGAWPTYDGQHHTADGYANWARALNTQIVATINSARRR</sequence>
<protein>
    <submittedName>
        <fullName evidence="1">SGNH/GDSL hydrolase family protein</fullName>
    </submittedName>
</protein>
<name>A0ABV7BLT2_9PROT</name>